<evidence type="ECO:0000313" key="2">
    <source>
        <dbReference type="EMBL" id="SPX29179.1"/>
    </source>
</evidence>
<name>A0AB38EU81_ECOLX</name>
<accession>A0AB38EU81</accession>
<sequence length="174" mass="19005">MSRVVEGFYVRFFWDWLAFISGAFRWKVFAVFADDVGETSSLSPHAALLTPCPIAINAALDTIVNIRRGLMNGRQISSMEPLLFPFFSSPVDGSIKLIRPSVIIRTSSTLSRALLNHPTDISSGTSITTVCRCCMHCSAAFSTHGLILLYGGLFQIAPWLIHSEFSASSASVSQ</sequence>
<protein>
    <submittedName>
        <fullName evidence="2">Uncharacterized protein</fullName>
    </submittedName>
</protein>
<feature type="transmembrane region" description="Helical" evidence="1">
    <location>
        <begin position="12"/>
        <end position="33"/>
    </location>
</feature>
<proteinExistence type="predicted"/>
<reference evidence="2 3" key="1">
    <citation type="submission" date="2018-06" db="EMBL/GenBank/DDBJ databases">
        <authorList>
            <consortium name="Pathogen Informatics"/>
            <person name="Doyle S."/>
        </authorList>
    </citation>
    <scope>NUCLEOTIDE SEQUENCE [LARGE SCALE GENOMIC DNA]</scope>
    <source>
        <strain evidence="2 3">NCTC10279</strain>
    </source>
</reference>
<gene>
    <name evidence="2" type="ORF">NCTC10279_01407</name>
</gene>
<keyword evidence="1" id="KW-0472">Membrane</keyword>
<dbReference type="EMBL" id="UASG01000009">
    <property type="protein sequence ID" value="SPX29179.1"/>
    <property type="molecule type" value="Genomic_DNA"/>
</dbReference>
<keyword evidence="1" id="KW-0812">Transmembrane</keyword>
<organism evidence="2 3">
    <name type="scientific">Escherichia coli</name>
    <dbReference type="NCBI Taxonomy" id="562"/>
    <lineage>
        <taxon>Bacteria</taxon>
        <taxon>Pseudomonadati</taxon>
        <taxon>Pseudomonadota</taxon>
        <taxon>Gammaproteobacteria</taxon>
        <taxon>Enterobacterales</taxon>
        <taxon>Enterobacteriaceae</taxon>
        <taxon>Escherichia</taxon>
    </lineage>
</organism>
<dbReference type="Proteomes" id="UP000250385">
    <property type="component" value="Unassembled WGS sequence"/>
</dbReference>
<evidence type="ECO:0000256" key="1">
    <source>
        <dbReference type="SAM" id="Phobius"/>
    </source>
</evidence>
<comment type="caution">
    <text evidence="2">The sequence shown here is derived from an EMBL/GenBank/DDBJ whole genome shotgun (WGS) entry which is preliminary data.</text>
</comment>
<feature type="transmembrane region" description="Helical" evidence="1">
    <location>
        <begin position="45"/>
        <end position="64"/>
    </location>
</feature>
<keyword evidence="1" id="KW-1133">Transmembrane helix</keyword>
<evidence type="ECO:0000313" key="3">
    <source>
        <dbReference type="Proteomes" id="UP000250385"/>
    </source>
</evidence>
<dbReference type="AlphaFoldDB" id="A0AB38EU81"/>